<dbReference type="Proteomes" id="UP000095280">
    <property type="component" value="Unplaced"/>
</dbReference>
<dbReference type="GO" id="GO:0048205">
    <property type="term" value="P:COPI coating of Golgi vesicle"/>
    <property type="evidence" value="ECO:0007669"/>
    <property type="project" value="TreeGrafter"/>
</dbReference>
<dbReference type="CDD" id="cd08959">
    <property type="entry name" value="ArfGap_ArfGap1_like"/>
    <property type="match status" value="1"/>
</dbReference>
<feature type="transmembrane region" description="Helical" evidence="7">
    <location>
        <begin position="12"/>
        <end position="30"/>
    </location>
</feature>
<dbReference type="Gene3D" id="1.10.220.150">
    <property type="entry name" value="Arf GTPase activating protein"/>
    <property type="match status" value="1"/>
</dbReference>
<sequence length="622" mass="65157">SGLGLRGLSTTVYRSVTAVAIIIAALARGLGSFRWLRLIHGISRVLGFGWPIRGSNPTGNAQLLASTIVALSTTSGRLALPSGSEKQKAAAIASFNEALHAVLKFEEVKIQLTFADLYKATCSKEGNKLTSSCACRTRLAGVLGAHQLQQLHMQNQTGRVLAAHQLQQLRMQNQTSQICFDCGANNPSWASVTYGVFLCIDCSAVHRGLGVHISFIRSTQLDTSWTWLQLRAMQLGGNANAMNFFRQHGCTTSDAQQKYHSRAAQLYKSRIESLATKAGREHGTRVHLDSHSSDPATSAAGHGGAEDDFFAEHEPAAPAERLGQMSLSGGGAGSNGVATSSSATRIGAATLADEVGAGQGPKVDAALSTSPTRAAAAAPVSSMKTSHLGANKKKPAKKGGLGATKVQGRSFSEIESQASQWDKQVEQGRIAMAEADAANRAAEEKRLAGMRLAYQEGESGSLGAQRDDERWRSDPKKAEQAERLGMGGVGLGQREVAHSVMTDMRTIEQTGDSSAFGRSSAAVLGGGGAVAMDDPYGSSSADPWGMKRSPSWQSRQAGGVDRSLPTNSDWSAALGSNSRASEDESTFGRARRAGGGGVGASGPVANSDEAQRKFGNAKAISS</sequence>
<dbReference type="SUPFAM" id="SSF57863">
    <property type="entry name" value="ArfGap/RecO-like zinc finger"/>
    <property type="match status" value="1"/>
</dbReference>
<feature type="region of interest" description="Disordered" evidence="6">
    <location>
        <begin position="376"/>
        <end position="420"/>
    </location>
</feature>
<dbReference type="FunFam" id="1.10.220.150:FF:000004">
    <property type="entry name" value="Putative ADP-ribosylation factor GTPase-activating protein 2"/>
    <property type="match status" value="1"/>
</dbReference>
<accession>A0A1I8IHB4</accession>
<keyword evidence="4" id="KW-0862">Zinc</keyword>
<dbReference type="PRINTS" id="PR00405">
    <property type="entry name" value="REVINTRACTNG"/>
</dbReference>
<feature type="region of interest" description="Disordered" evidence="6">
    <location>
        <begin position="278"/>
        <end position="306"/>
    </location>
</feature>
<keyword evidence="3 5" id="KW-0863">Zinc-finger</keyword>
<keyword evidence="2" id="KW-0479">Metal-binding</keyword>
<evidence type="ECO:0000256" key="2">
    <source>
        <dbReference type="ARBA" id="ARBA00022723"/>
    </source>
</evidence>
<feature type="compositionally biased region" description="Basic and acidic residues" evidence="6">
    <location>
        <begin position="278"/>
        <end position="292"/>
    </location>
</feature>
<feature type="region of interest" description="Disordered" evidence="6">
    <location>
        <begin position="534"/>
        <end position="622"/>
    </location>
</feature>
<protein>
    <submittedName>
        <fullName evidence="10">Arf-GAP domain-containing protein</fullName>
    </submittedName>
</protein>
<evidence type="ECO:0000256" key="4">
    <source>
        <dbReference type="ARBA" id="ARBA00022833"/>
    </source>
</evidence>
<keyword evidence="9" id="KW-1185">Reference proteome</keyword>
<dbReference type="InterPro" id="IPR037278">
    <property type="entry name" value="ARFGAP/RecO"/>
</dbReference>
<feature type="domain" description="Arf-GAP" evidence="8">
    <location>
        <begin position="163"/>
        <end position="282"/>
    </location>
</feature>
<dbReference type="PROSITE" id="PS50115">
    <property type="entry name" value="ARFGAP"/>
    <property type="match status" value="1"/>
</dbReference>
<dbReference type="WBParaSite" id="maker-uti_cns_0012641-snap-gene-0.2-mRNA-1">
    <property type="protein sequence ID" value="maker-uti_cns_0012641-snap-gene-0.2-mRNA-1"/>
    <property type="gene ID" value="maker-uti_cns_0012641-snap-gene-0.2"/>
</dbReference>
<evidence type="ECO:0000259" key="8">
    <source>
        <dbReference type="PROSITE" id="PS50115"/>
    </source>
</evidence>
<evidence type="ECO:0000256" key="3">
    <source>
        <dbReference type="ARBA" id="ARBA00022771"/>
    </source>
</evidence>
<feature type="compositionally biased region" description="Polar residues" evidence="6">
    <location>
        <begin position="407"/>
        <end position="420"/>
    </location>
</feature>
<keyword evidence="7" id="KW-0812">Transmembrane</keyword>
<feature type="compositionally biased region" description="Polar residues" evidence="6">
    <location>
        <begin position="564"/>
        <end position="579"/>
    </location>
</feature>
<dbReference type="SMART" id="SM00105">
    <property type="entry name" value="ArfGap"/>
    <property type="match status" value="1"/>
</dbReference>
<evidence type="ECO:0000256" key="6">
    <source>
        <dbReference type="SAM" id="MobiDB-lite"/>
    </source>
</evidence>
<keyword evidence="1" id="KW-0343">GTPase activation</keyword>
<keyword evidence="7" id="KW-1133">Transmembrane helix</keyword>
<proteinExistence type="predicted"/>
<feature type="region of interest" description="Disordered" evidence="6">
    <location>
        <begin position="457"/>
        <end position="483"/>
    </location>
</feature>
<evidence type="ECO:0000313" key="10">
    <source>
        <dbReference type="WBParaSite" id="maker-uti_cns_0012641-snap-gene-0.2-mRNA-1"/>
    </source>
</evidence>
<dbReference type="InterPro" id="IPR038508">
    <property type="entry name" value="ArfGAP_dom_sf"/>
</dbReference>
<feature type="compositionally biased region" description="Basic and acidic residues" evidence="6">
    <location>
        <begin position="465"/>
        <end position="482"/>
    </location>
</feature>
<organism evidence="9 10">
    <name type="scientific">Macrostomum lignano</name>
    <dbReference type="NCBI Taxonomy" id="282301"/>
    <lineage>
        <taxon>Eukaryota</taxon>
        <taxon>Metazoa</taxon>
        <taxon>Spiralia</taxon>
        <taxon>Lophotrochozoa</taxon>
        <taxon>Platyhelminthes</taxon>
        <taxon>Rhabditophora</taxon>
        <taxon>Macrostomorpha</taxon>
        <taxon>Macrostomida</taxon>
        <taxon>Macrostomidae</taxon>
        <taxon>Macrostomum</taxon>
    </lineage>
</organism>
<dbReference type="Pfam" id="PF01412">
    <property type="entry name" value="ArfGap"/>
    <property type="match status" value="1"/>
</dbReference>
<evidence type="ECO:0000256" key="5">
    <source>
        <dbReference type="PROSITE-ProRule" id="PRU00288"/>
    </source>
</evidence>
<dbReference type="GO" id="GO:0000139">
    <property type="term" value="C:Golgi membrane"/>
    <property type="evidence" value="ECO:0007669"/>
    <property type="project" value="GOC"/>
</dbReference>
<dbReference type="PANTHER" id="PTHR45686">
    <property type="entry name" value="ADP-RIBOSYLATION FACTOR GTPASE ACTIVATING PROTEIN 3, ISOFORM H-RELATED"/>
    <property type="match status" value="1"/>
</dbReference>
<evidence type="ECO:0000256" key="1">
    <source>
        <dbReference type="ARBA" id="ARBA00022468"/>
    </source>
</evidence>
<name>A0A1I8IHB4_9PLAT</name>
<evidence type="ECO:0000256" key="7">
    <source>
        <dbReference type="SAM" id="Phobius"/>
    </source>
</evidence>
<dbReference type="GO" id="GO:0008270">
    <property type="term" value="F:zinc ion binding"/>
    <property type="evidence" value="ECO:0007669"/>
    <property type="project" value="UniProtKB-KW"/>
</dbReference>
<reference evidence="10" key="1">
    <citation type="submission" date="2016-11" db="UniProtKB">
        <authorList>
            <consortium name="WormBaseParasite"/>
        </authorList>
    </citation>
    <scope>IDENTIFICATION</scope>
</reference>
<dbReference type="AlphaFoldDB" id="A0A1I8IHB4"/>
<dbReference type="PANTHER" id="PTHR45686:SF4">
    <property type="entry name" value="ADP-RIBOSYLATION FACTOR GTPASE ACTIVATING PROTEIN 3, ISOFORM H"/>
    <property type="match status" value="1"/>
</dbReference>
<dbReference type="GO" id="GO:0005096">
    <property type="term" value="F:GTPase activator activity"/>
    <property type="evidence" value="ECO:0007669"/>
    <property type="project" value="UniProtKB-KW"/>
</dbReference>
<keyword evidence="7" id="KW-0472">Membrane</keyword>
<evidence type="ECO:0000313" key="9">
    <source>
        <dbReference type="Proteomes" id="UP000095280"/>
    </source>
</evidence>
<dbReference type="InterPro" id="IPR001164">
    <property type="entry name" value="ArfGAP_dom"/>
</dbReference>